<sequence length="112" mass="12473">MMLHLNKISSSKAQTTSMLPYIAVKSAFTDHCDYIRYDAVSFESPIKFTGASETGYCTVPPTPCMDSANIPATLPHGKECKKFDFIRINISIIFGCATPVNKFIKSIFILQR</sequence>
<evidence type="ECO:0000313" key="1">
    <source>
        <dbReference type="EnsemblMetazoa" id="GPPI010404-PA"/>
    </source>
</evidence>
<dbReference type="EMBL" id="JXJN01004418">
    <property type="status" value="NOT_ANNOTATED_CDS"/>
    <property type="molecule type" value="Genomic_DNA"/>
</dbReference>
<dbReference type="AlphaFoldDB" id="A0A1B0AVY6"/>
<dbReference type="EnsemblMetazoa" id="GPPI010404-RA">
    <property type="protein sequence ID" value="GPPI010404-PA"/>
    <property type="gene ID" value="GPPI010404"/>
</dbReference>
<keyword evidence="2" id="KW-1185">Reference proteome</keyword>
<name>A0A1B0AVY6_9MUSC</name>
<dbReference type="VEuPathDB" id="VectorBase:GPPI010404"/>
<proteinExistence type="predicted"/>
<reference evidence="2" key="1">
    <citation type="submission" date="2015-01" db="EMBL/GenBank/DDBJ databases">
        <authorList>
            <person name="Aksoy S."/>
            <person name="Warren W."/>
            <person name="Wilson R.K."/>
        </authorList>
    </citation>
    <scope>NUCLEOTIDE SEQUENCE [LARGE SCALE GENOMIC DNA]</scope>
    <source>
        <strain evidence="2">IAEA</strain>
    </source>
</reference>
<accession>A0A1B0AVY6</accession>
<protein>
    <submittedName>
        <fullName evidence="1">Uncharacterized protein</fullName>
    </submittedName>
</protein>
<evidence type="ECO:0000313" key="2">
    <source>
        <dbReference type="Proteomes" id="UP000092460"/>
    </source>
</evidence>
<dbReference type="Proteomes" id="UP000092460">
    <property type="component" value="Unassembled WGS sequence"/>
</dbReference>
<organism evidence="1 2">
    <name type="scientific">Glossina palpalis gambiensis</name>
    <dbReference type="NCBI Taxonomy" id="67801"/>
    <lineage>
        <taxon>Eukaryota</taxon>
        <taxon>Metazoa</taxon>
        <taxon>Ecdysozoa</taxon>
        <taxon>Arthropoda</taxon>
        <taxon>Hexapoda</taxon>
        <taxon>Insecta</taxon>
        <taxon>Pterygota</taxon>
        <taxon>Neoptera</taxon>
        <taxon>Endopterygota</taxon>
        <taxon>Diptera</taxon>
        <taxon>Brachycera</taxon>
        <taxon>Muscomorpha</taxon>
        <taxon>Hippoboscoidea</taxon>
        <taxon>Glossinidae</taxon>
        <taxon>Glossina</taxon>
    </lineage>
</organism>
<reference evidence="1" key="2">
    <citation type="submission" date="2020-05" db="UniProtKB">
        <authorList>
            <consortium name="EnsemblMetazoa"/>
        </authorList>
    </citation>
    <scope>IDENTIFICATION</scope>
    <source>
        <strain evidence="1">IAEA</strain>
    </source>
</reference>